<evidence type="ECO:0000313" key="2">
    <source>
        <dbReference type="Proteomes" id="UP001207468"/>
    </source>
</evidence>
<keyword evidence="2" id="KW-1185">Reference proteome</keyword>
<evidence type="ECO:0000313" key="1">
    <source>
        <dbReference type="EMBL" id="KAI9508827.1"/>
    </source>
</evidence>
<comment type="caution">
    <text evidence="1">The sequence shown here is derived from an EMBL/GenBank/DDBJ whole genome shotgun (WGS) entry which is preliminary data.</text>
</comment>
<dbReference type="Proteomes" id="UP001207468">
    <property type="component" value="Unassembled WGS sequence"/>
</dbReference>
<sequence length="314" mass="34644">MCEGQIPAWPQVVTAGQKDGMLQAPTVTVKLNVDNTLARHISSMPPVDPTIKQIERASRRMGTIQRNDPFTSTAQRISQPEMNRIGNSVGHKGSLRSSWSAFPPIAQCDTGCMPEARSDNGGNGNGTEIHQRPTKLWAKLLARPNEDKVRKATVAKRPCHVEILPRAVLVRSQSATLTRLYHLEKARGRKNGGREQPPHSAPFKGRARGYGCPIMASGTREQRDVCQHEELHLKSPSVRILRKYHDAIAQLDIPRLTVFCDMTLGVSPVGVRDGRKLHQDEAALGNDNQAGFATDSNQFSFNQVIVIVIAVRCE</sequence>
<gene>
    <name evidence="1" type="ORF">F5148DRAFT_1148748</name>
</gene>
<organism evidence="1 2">
    <name type="scientific">Russula earlei</name>
    <dbReference type="NCBI Taxonomy" id="71964"/>
    <lineage>
        <taxon>Eukaryota</taxon>
        <taxon>Fungi</taxon>
        <taxon>Dikarya</taxon>
        <taxon>Basidiomycota</taxon>
        <taxon>Agaricomycotina</taxon>
        <taxon>Agaricomycetes</taxon>
        <taxon>Russulales</taxon>
        <taxon>Russulaceae</taxon>
        <taxon>Russula</taxon>
    </lineage>
</organism>
<name>A0ACC0UCJ2_9AGAM</name>
<reference evidence="1" key="1">
    <citation type="submission" date="2021-03" db="EMBL/GenBank/DDBJ databases">
        <title>Evolutionary priming and transition to the ectomycorrhizal habit in an iconic lineage of mushroom-forming fungi: is preadaptation a requirement?</title>
        <authorList>
            <consortium name="DOE Joint Genome Institute"/>
            <person name="Looney B.P."/>
            <person name="Miyauchi S."/>
            <person name="Morin E."/>
            <person name="Drula E."/>
            <person name="Courty P.E."/>
            <person name="Chicoki N."/>
            <person name="Fauchery L."/>
            <person name="Kohler A."/>
            <person name="Kuo A."/>
            <person name="LaButti K."/>
            <person name="Pangilinan J."/>
            <person name="Lipzen A."/>
            <person name="Riley R."/>
            <person name="Andreopoulos W."/>
            <person name="He G."/>
            <person name="Johnson J."/>
            <person name="Barry K.W."/>
            <person name="Grigoriev I.V."/>
            <person name="Nagy L."/>
            <person name="Hibbett D."/>
            <person name="Henrissat B."/>
            <person name="Matheny P.B."/>
            <person name="Labbe J."/>
            <person name="Martin A.F."/>
        </authorList>
    </citation>
    <scope>NUCLEOTIDE SEQUENCE</scope>
    <source>
        <strain evidence="1">BPL698</strain>
    </source>
</reference>
<proteinExistence type="predicted"/>
<dbReference type="EMBL" id="JAGFNK010000078">
    <property type="protein sequence ID" value="KAI9508827.1"/>
    <property type="molecule type" value="Genomic_DNA"/>
</dbReference>
<accession>A0ACC0UCJ2</accession>
<protein>
    <submittedName>
        <fullName evidence="1">Uncharacterized protein</fullName>
    </submittedName>
</protein>